<accession>A0ACC2BXW8</accession>
<sequence length="229" mass="25503">MVKPVLTCLQIESLHPLQDGGPLLSPHTSCLVSPRQASSCQALLHQPFSSLGTSVSWCTSPLYKSSPHISPSTFTARAAASDHMQLQAASVPNFYQVLGLADDVALPDIKAAYRQMARKYHPDVCPDPEVEESTRRFLEVQAAYETLSDPDRRASYDRTVAGLSSGARAAARWGWAGKEAQMDWKLHWEDQLLNMMQTNAARAAQSHTSWGARMRRQYQQQQEHEYAGF</sequence>
<evidence type="ECO:0000313" key="1">
    <source>
        <dbReference type="EMBL" id="KAJ7534601.1"/>
    </source>
</evidence>
<keyword evidence="2" id="KW-1185">Reference proteome</keyword>
<comment type="caution">
    <text evidence="1">The sequence shown here is derived from an EMBL/GenBank/DDBJ whole genome shotgun (WGS) entry which is preliminary data.</text>
</comment>
<name>A0ACC2BXW8_DIPCM</name>
<proteinExistence type="predicted"/>
<gene>
    <name evidence="1" type="ORF">O6H91_13G102100</name>
</gene>
<evidence type="ECO:0000313" key="2">
    <source>
        <dbReference type="Proteomes" id="UP001162992"/>
    </source>
</evidence>
<organism evidence="1 2">
    <name type="scientific">Diphasiastrum complanatum</name>
    <name type="common">Issler's clubmoss</name>
    <name type="synonym">Lycopodium complanatum</name>
    <dbReference type="NCBI Taxonomy" id="34168"/>
    <lineage>
        <taxon>Eukaryota</taxon>
        <taxon>Viridiplantae</taxon>
        <taxon>Streptophyta</taxon>
        <taxon>Embryophyta</taxon>
        <taxon>Tracheophyta</taxon>
        <taxon>Lycopodiopsida</taxon>
        <taxon>Lycopodiales</taxon>
        <taxon>Lycopodiaceae</taxon>
        <taxon>Lycopodioideae</taxon>
        <taxon>Diphasiastrum</taxon>
    </lineage>
</organism>
<reference evidence="2" key="1">
    <citation type="journal article" date="2024" name="Proc. Natl. Acad. Sci. U.S.A.">
        <title>Extraordinary preservation of gene collinearity over three hundred million years revealed in homosporous lycophytes.</title>
        <authorList>
            <person name="Li C."/>
            <person name="Wickell D."/>
            <person name="Kuo L.Y."/>
            <person name="Chen X."/>
            <person name="Nie B."/>
            <person name="Liao X."/>
            <person name="Peng D."/>
            <person name="Ji J."/>
            <person name="Jenkins J."/>
            <person name="Williams M."/>
            <person name="Shu S."/>
            <person name="Plott C."/>
            <person name="Barry K."/>
            <person name="Rajasekar S."/>
            <person name="Grimwood J."/>
            <person name="Han X."/>
            <person name="Sun S."/>
            <person name="Hou Z."/>
            <person name="He W."/>
            <person name="Dai G."/>
            <person name="Sun C."/>
            <person name="Schmutz J."/>
            <person name="Leebens-Mack J.H."/>
            <person name="Li F.W."/>
            <person name="Wang L."/>
        </authorList>
    </citation>
    <scope>NUCLEOTIDE SEQUENCE [LARGE SCALE GENOMIC DNA]</scope>
    <source>
        <strain evidence="2">cv. PW_Plant_1</strain>
    </source>
</reference>
<dbReference type="EMBL" id="CM055104">
    <property type="protein sequence ID" value="KAJ7534601.1"/>
    <property type="molecule type" value="Genomic_DNA"/>
</dbReference>
<dbReference type="Proteomes" id="UP001162992">
    <property type="component" value="Chromosome 13"/>
</dbReference>
<protein>
    <submittedName>
        <fullName evidence="1">Uncharacterized protein</fullName>
    </submittedName>
</protein>